<keyword evidence="3 7" id="KW-1134">Transmembrane beta strand</keyword>
<dbReference type="InterPro" id="IPR023996">
    <property type="entry name" value="TonB-dep_OMP_SusC/RagA"/>
</dbReference>
<comment type="similarity">
    <text evidence="7">Belongs to the TonB-dependent receptor family.</text>
</comment>
<dbReference type="SMART" id="SM00965">
    <property type="entry name" value="STN"/>
    <property type="match status" value="1"/>
</dbReference>
<comment type="subcellular location">
    <subcellularLocation>
        <location evidence="1 7">Cell outer membrane</location>
        <topology evidence="1 7">Multi-pass membrane protein</topology>
    </subcellularLocation>
</comment>
<dbReference type="Gene3D" id="2.170.130.10">
    <property type="entry name" value="TonB-dependent receptor, plug domain"/>
    <property type="match status" value="1"/>
</dbReference>
<protein>
    <submittedName>
        <fullName evidence="10">SusC/RagA family TonB-linked outer membrane protein</fullName>
    </submittedName>
</protein>
<evidence type="ECO:0000256" key="3">
    <source>
        <dbReference type="ARBA" id="ARBA00022452"/>
    </source>
</evidence>
<dbReference type="InterPro" id="IPR008969">
    <property type="entry name" value="CarboxyPept-like_regulatory"/>
</dbReference>
<feature type="signal peptide" evidence="8">
    <location>
        <begin position="1"/>
        <end position="30"/>
    </location>
</feature>
<dbReference type="NCBIfam" id="TIGR04056">
    <property type="entry name" value="OMP_RagA_SusC"/>
    <property type="match status" value="1"/>
</dbReference>
<dbReference type="InterPro" id="IPR012910">
    <property type="entry name" value="Plug_dom"/>
</dbReference>
<evidence type="ECO:0000256" key="8">
    <source>
        <dbReference type="SAM" id="SignalP"/>
    </source>
</evidence>
<proteinExistence type="inferred from homology"/>
<feature type="domain" description="Secretin/TonB short N-terminal" evidence="9">
    <location>
        <begin position="61"/>
        <end position="112"/>
    </location>
</feature>
<dbReference type="InterPro" id="IPR011662">
    <property type="entry name" value="Secretin/TonB_short_N"/>
</dbReference>
<dbReference type="Gene3D" id="2.40.170.20">
    <property type="entry name" value="TonB-dependent receptor, beta-barrel domain"/>
    <property type="match status" value="1"/>
</dbReference>
<keyword evidence="4 7" id="KW-0812">Transmembrane</keyword>
<dbReference type="KEGG" id="pseg:D3H65_17250"/>
<evidence type="ECO:0000256" key="5">
    <source>
        <dbReference type="ARBA" id="ARBA00023136"/>
    </source>
</evidence>
<dbReference type="Pfam" id="PF07715">
    <property type="entry name" value="Plug"/>
    <property type="match status" value="1"/>
</dbReference>
<dbReference type="SUPFAM" id="SSF56935">
    <property type="entry name" value="Porins"/>
    <property type="match status" value="1"/>
</dbReference>
<keyword evidence="2 7" id="KW-0813">Transport</keyword>
<dbReference type="InterPro" id="IPR036942">
    <property type="entry name" value="Beta-barrel_TonB_sf"/>
</dbReference>
<evidence type="ECO:0000256" key="4">
    <source>
        <dbReference type="ARBA" id="ARBA00022692"/>
    </source>
</evidence>
<dbReference type="InterPro" id="IPR037066">
    <property type="entry name" value="Plug_dom_sf"/>
</dbReference>
<evidence type="ECO:0000256" key="1">
    <source>
        <dbReference type="ARBA" id="ARBA00004571"/>
    </source>
</evidence>
<dbReference type="InterPro" id="IPR039426">
    <property type="entry name" value="TonB-dep_rcpt-like"/>
</dbReference>
<dbReference type="AlphaFoldDB" id="A0A3B7MVE6"/>
<accession>A0A3B7MVE6</accession>
<evidence type="ECO:0000259" key="9">
    <source>
        <dbReference type="SMART" id="SM00965"/>
    </source>
</evidence>
<name>A0A3B7MVE6_9BACT</name>
<dbReference type="EMBL" id="CP032157">
    <property type="protein sequence ID" value="AXY75615.1"/>
    <property type="molecule type" value="Genomic_DNA"/>
</dbReference>
<dbReference type="Proteomes" id="UP000263900">
    <property type="component" value="Chromosome"/>
</dbReference>
<keyword evidence="5 7" id="KW-0472">Membrane</keyword>
<dbReference type="NCBIfam" id="TIGR04057">
    <property type="entry name" value="SusC_RagA_signa"/>
    <property type="match status" value="1"/>
</dbReference>
<dbReference type="Pfam" id="PF13715">
    <property type="entry name" value="CarbopepD_reg_2"/>
    <property type="match status" value="1"/>
</dbReference>
<gene>
    <name evidence="10" type="ORF">D3H65_17250</name>
</gene>
<evidence type="ECO:0000256" key="2">
    <source>
        <dbReference type="ARBA" id="ARBA00022448"/>
    </source>
</evidence>
<feature type="chain" id="PRO_5017770588" evidence="8">
    <location>
        <begin position="31"/>
        <end position="1159"/>
    </location>
</feature>
<keyword evidence="11" id="KW-1185">Reference proteome</keyword>
<sequence>MTTGFGVKRTTIFLLTITCLLLSVAGSAQQVLPSQQRLITISRNNVPLETIFSAIESKTVYRFIYDPALLINARRVSLHVTKATIEEVTAIIFADQPFSYKFTNESVQLLPKSAGTVAPPATIAIKGRIITKTSEPIPSATIMALRSRQQTATGEDGTFQLENLLPGDSLIVSSVSYETGGIRLTGKPDLLITLELLAKELSEVVATGYQKQKVGEFTGSFSKVNNELLNYKVGTNVLDRLNGIASGVLFNANIQPGDPTNPSSISIRGRSTIFANPEPLIILDNFPYTGDVGNINPNDIESITILKDAAAASIWGALAANGVIVITSKTGKYNQDIKLSFNTNVTVGEKPNLYYEPIMSSNDYIDVEQFLFKNDHYLGREANPQHPALSPAVEIMIQERDGLISSPKATSLLNTLRQQDRRKDEEQYLYRHSINQQYALSASGGGKQNQYYFSAGYDKNLSSQVGNQYDRITLNANNTYAWWKRKLELTTGIIFSATQGRNTTISFGSRYPYNQLADANGQPMALYTTLRKSYIDTAGGGQLLDWNYRPLDELRLANDKTIVTDYRINAGLKYSIIPGLNANILYQYNKGFSEERNLHSRQSFFTRDLINQYTQINGSSITTPIPYGDILDKYNNTYQAHNVRVQADYTHRWNAQHAFNAFAGAEVRSFANQFTSTRMYGYDPDRLTSIPVNYTATFPQYSSPSSEARIPYQDKTRTTTDRYLSYFVNAAYTLHQRYILSASARKDESNIFGVKANQKGVPLWSAGLSWEISKEAFFHQSHWLPYLRLRLTHGYNGNVDRKVSAFTTAIIQNQNNWGATSGDIINPPNPALRWEQVRMSNIGIDFSSLHNTIGGSIEYYSRKAEDLIGNSPLDPTTGNPLFRGNTANMKGHGIDITLQTQNINKKDWKWMSTILFSHTVDEITEYKVQQNVIGVYLISDLLNPLKGKPVYAVYSLQWMGLDTLGDPQGWLGDKKSKDYGAIRNSSDFNNLLYNGPANPTFFGSVRNTINWKQLQLSFNITWKAGYYFRRTSINYNELFNSSASGHTDFSLRWQKPGDENNTYVPSMQYPNNILRDLFYQYSSILVEKGDHVRLQDIRLSYNCSQQMLQRLPIQDLQFYLYANNIGILWRANHQDIDPDNIGGYPAPRTIAAGIKIDFK</sequence>
<evidence type="ECO:0000313" key="11">
    <source>
        <dbReference type="Proteomes" id="UP000263900"/>
    </source>
</evidence>
<reference evidence="10 11" key="1">
    <citation type="submission" date="2018-09" db="EMBL/GenBank/DDBJ databases">
        <title>Genome sequencing of strain 6GH32-13.</title>
        <authorList>
            <person name="Weon H.-Y."/>
            <person name="Heo J."/>
            <person name="Kwon S.-W."/>
        </authorList>
    </citation>
    <scope>NUCLEOTIDE SEQUENCE [LARGE SCALE GENOMIC DNA]</scope>
    <source>
        <strain evidence="10 11">5GH32-13</strain>
    </source>
</reference>
<dbReference type="InterPro" id="IPR023997">
    <property type="entry name" value="TonB-dep_OMP_SusC/RagA_CS"/>
</dbReference>
<organism evidence="10 11">
    <name type="scientific">Paraflavitalea soli</name>
    <dbReference type="NCBI Taxonomy" id="2315862"/>
    <lineage>
        <taxon>Bacteria</taxon>
        <taxon>Pseudomonadati</taxon>
        <taxon>Bacteroidota</taxon>
        <taxon>Chitinophagia</taxon>
        <taxon>Chitinophagales</taxon>
        <taxon>Chitinophagaceae</taxon>
        <taxon>Paraflavitalea</taxon>
    </lineage>
</organism>
<dbReference type="SUPFAM" id="SSF49464">
    <property type="entry name" value="Carboxypeptidase regulatory domain-like"/>
    <property type="match status" value="1"/>
</dbReference>
<evidence type="ECO:0000256" key="7">
    <source>
        <dbReference type="PROSITE-ProRule" id="PRU01360"/>
    </source>
</evidence>
<keyword evidence="6 7" id="KW-0998">Cell outer membrane</keyword>
<dbReference type="OrthoDB" id="9768177at2"/>
<dbReference type="PROSITE" id="PS52016">
    <property type="entry name" value="TONB_DEPENDENT_REC_3"/>
    <property type="match status" value="1"/>
</dbReference>
<evidence type="ECO:0000256" key="6">
    <source>
        <dbReference type="ARBA" id="ARBA00023237"/>
    </source>
</evidence>
<evidence type="ECO:0000313" key="10">
    <source>
        <dbReference type="EMBL" id="AXY75615.1"/>
    </source>
</evidence>
<dbReference type="GO" id="GO:0009279">
    <property type="term" value="C:cell outer membrane"/>
    <property type="evidence" value="ECO:0007669"/>
    <property type="project" value="UniProtKB-SubCell"/>
</dbReference>
<keyword evidence="8" id="KW-0732">Signal</keyword>